<comment type="caution">
    <text evidence="1">The sequence shown here is derived from an EMBL/GenBank/DDBJ whole genome shotgun (WGS) entry which is preliminary data.</text>
</comment>
<dbReference type="Pfam" id="PF13589">
    <property type="entry name" value="HATPase_c_3"/>
    <property type="match status" value="1"/>
</dbReference>
<dbReference type="SUPFAM" id="SSF55874">
    <property type="entry name" value="ATPase domain of HSP90 chaperone/DNA topoisomerase II/histidine kinase"/>
    <property type="match status" value="1"/>
</dbReference>
<dbReference type="AlphaFoldDB" id="X0UET3"/>
<name>X0UET3_9ZZZZ</name>
<feature type="non-terminal residue" evidence="1">
    <location>
        <position position="181"/>
    </location>
</feature>
<gene>
    <name evidence="1" type="ORF">S01H1_26567</name>
</gene>
<dbReference type="Gene3D" id="3.30.565.10">
    <property type="entry name" value="Histidine kinase-like ATPase, C-terminal domain"/>
    <property type="match status" value="1"/>
</dbReference>
<reference evidence="1" key="1">
    <citation type="journal article" date="2014" name="Front. Microbiol.">
        <title>High frequency of phylogenetically diverse reductive dehalogenase-homologous genes in deep subseafloor sedimentary metagenomes.</title>
        <authorList>
            <person name="Kawai M."/>
            <person name="Futagami T."/>
            <person name="Toyoda A."/>
            <person name="Takaki Y."/>
            <person name="Nishi S."/>
            <person name="Hori S."/>
            <person name="Arai W."/>
            <person name="Tsubouchi T."/>
            <person name="Morono Y."/>
            <person name="Uchiyama I."/>
            <person name="Ito T."/>
            <person name="Fujiyama A."/>
            <person name="Inagaki F."/>
            <person name="Takami H."/>
        </authorList>
    </citation>
    <scope>NUCLEOTIDE SEQUENCE</scope>
    <source>
        <strain evidence="1">Expedition CK06-06</strain>
    </source>
</reference>
<sequence length="181" mass="20575">MTVTTGWPTIEEIVITDDGKGMTADEFLEIVQHIGFSEKTVGDEFTVPGTTTQRRAIGHYGIGLLAVGQLAQVMTIRSKPAGTQRGFTAEIDFEQFDKSIEDNVQRSRIRDERVIEKKDQDDREGESAFIIGKCKVWRDDKYARNEKSQSFTRITLSGVREFVYRHLSGELAEVNPEWNEQ</sequence>
<dbReference type="InterPro" id="IPR036890">
    <property type="entry name" value="HATPase_C_sf"/>
</dbReference>
<protein>
    <recommendedName>
        <fullName evidence="2">Histidine kinase/HSP90-like ATPase domain-containing protein</fullName>
    </recommendedName>
</protein>
<accession>X0UET3</accession>
<organism evidence="1">
    <name type="scientific">marine sediment metagenome</name>
    <dbReference type="NCBI Taxonomy" id="412755"/>
    <lineage>
        <taxon>unclassified sequences</taxon>
        <taxon>metagenomes</taxon>
        <taxon>ecological metagenomes</taxon>
    </lineage>
</organism>
<evidence type="ECO:0008006" key="2">
    <source>
        <dbReference type="Google" id="ProtNLM"/>
    </source>
</evidence>
<evidence type="ECO:0000313" key="1">
    <source>
        <dbReference type="EMBL" id="GAF97821.1"/>
    </source>
</evidence>
<dbReference type="EMBL" id="BARS01016108">
    <property type="protein sequence ID" value="GAF97821.1"/>
    <property type="molecule type" value="Genomic_DNA"/>
</dbReference>
<proteinExistence type="predicted"/>